<dbReference type="InterPro" id="IPR032750">
    <property type="entry name" value="TnsD_C"/>
</dbReference>
<evidence type="ECO:0000313" key="3">
    <source>
        <dbReference type="EMBL" id="MDA7022287.1"/>
    </source>
</evidence>
<dbReference type="Pfam" id="PF06527">
    <property type="entry name" value="TniQ"/>
    <property type="match status" value="1"/>
</dbReference>
<protein>
    <submittedName>
        <fullName evidence="3">TnsD family Tn7-like transposition protein</fullName>
    </submittedName>
</protein>
<evidence type="ECO:0000313" key="4">
    <source>
        <dbReference type="Proteomes" id="UP001212337"/>
    </source>
</evidence>
<name>A0ABT4WQG5_PSEFR</name>
<reference evidence="3 4" key="1">
    <citation type="submission" date="2023-01" db="EMBL/GenBank/DDBJ databases">
        <title>Effects of deletion of Siderophore biosynthase gene in Pseudomonas fragi on quorum sensing and spoliage ability.</title>
        <authorList>
            <person name="Cui F."/>
            <person name="Wang D."/>
            <person name="Liu J."/>
            <person name="Wang Q."/>
            <person name="Li T."/>
            <person name="Li J."/>
        </authorList>
    </citation>
    <scope>NUCLEOTIDE SEQUENCE [LARGE SCALE GENOMIC DNA]</scope>
    <source>
        <strain evidence="3 4">MS-10</strain>
    </source>
</reference>
<accession>A0ABT4WQG5</accession>
<dbReference type="InterPro" id="IPR009492">
    <property type="entry name" value="TniQ"/>
</dbReference>
<dbReference type="RefSeq" id="WP_271350714.1">
    <property type="nucleotide sequence ID" value="NZ_JAQJVI010000010.1"/>
</dbReference>
<dbReference type="EMBL" id="JAQJVI010000010">
    <property type="protein sequence ID" value="MDA7022287.1"/>
    <property type="molecule type" value="Genomic_DNA"/>
</dbReference>
<feature type="domain" description="TniQ" evidence="1">
    <location>
        <begin position="7"/>
        <end position="160"/>
    </location>
</feature>
<organism evidence="3 4">
    <name type="scientific">Pseudomonas fragi</name>
    <dbReference type="NCBI Taxonomy" id="296"/>
    <lineage>
        <taxon>Bacteria</taxon>
        <taxon>Pseudomonadati</taxon>
        <taxon>Pseudomonadota</taxon>
        <taxon>Gammaproteobacteria</taxon>
        <taxon>Pseudomonadales</taxon>
        <taxon>Pseudomonadaceae</taxon>
        <taxon>Pseudomonas</taxon>
    </lineage>
</organism>
<comment type="caution">
    <text evidence="3">The sequence shown here is derived from an EMBL/GenBank/DDBJ whole genome shotgun (WGS) entry which is preliminary data.</text>
</comment>
<dbReference type="Pfam" id="PF15978">
    <property type="entry name" value="TnsD"/>
    <property type="match status" value="1"/>
</dbReference>
<sequence>MDRLHGFPQPFPDESLYSLAVRYHRLLSNDSYRRTSHELFGVYSRTCGSILPCCLGALSQRLASAYSVEQLIDRFTLLPLYEPFLNDTKSRAARIAMAGDDGTGLKMSLGITASGFLKHASFRYCERCVEEDIQHCGSTYWHRIHQATGTCICPLHGEVLCGTTFPNGADWRCMLFPAEVAGSPVMQVPCRPAAGELSEMQLWGLEHPAAVRNLLVGDFLWHRLDEMGFLKAGRVRLQTLKSFLTPRLLCSPRGNEFQELNCSWEWVLGVVRPRRTVVQPLKFYFLCWLLEAGLEHLKSFLPQADIYGGEATEGSNTGVPAEESEIEARRQAFSSSKNVKCHEKPGYQWLYRHDREWLTQYVSAHPFIRRMTGLVDWAARDEALARNLLIARDQILFTQGKPQKVTRAALNRRVAHSQDFLRMPDKFPISTLLMSDMLESDHDHQVRKVRWAVRQYLLPERSALSVVYRFAGIRLSHVTEEEVLDILSVAKELRLTSGSP</sequence>
<evidence type="ECO:0000259" key="1">
    <source>
        <dbReference type="Pfam" id="PF06527"/>
    </source>
</evidence>
<evidence type="ECO:0000259" key="2">
    <source>
        <dbReference type="Pfam" id="PF15978"/>
    </source>
</evidence>
<keyword evidence="4" id="KW-1185">Reference proteome</keyword>
<proteinExistence type="predicted"/>
<dbReference type="Proteomes" id="UP001212337">
    <property type="component" value="Unassembled WGS sequence"/>
</dbReference>
<feature type="domain" description="Transposon Tn7 transposition protein TnsD C-terminal" evidence="2">
    <location>
        <begin position="334"/>
        <end position="429"/>
    </location>
</feature>
<gene>
    <name evidence="3" type="ORF">PI499_10375</name>
</gene>